<comment type="caution">
    <text evidence="1">The sequence shown here is derived from an EMBL/GenBank/DDBJ whole genome shotgun (WGS) entry which is preliminary data.</text>
</comment>
<dbReference type="AlphaFoldDB" id="A0A7L4N792"/>
<keyword evidence="2" id="KW-1185">Reference proteome</keyword>
<feature type="non-terminal residue" evidence="1">
    <location>
        <position position="242"/>
    </location>
</feature>
<proteinExistence type="predicted"/>
<dbReference type="SUPFAM" id="SSF50199">
    <property type="entry name" value="Staphylococcal nuclease"/>
    <property type="match status" value="1"/>
</dbReference>
<dbReference type="PANTHER" id="PTHR28434:SF1">
    <property type="entry name" value="PROTEIN C3ORF33"/>
    <property type="match status" value="1"/>
</dbReference>
<reference evidence="1 2" key="1">
    <citation type="submission" date="2020-02" db="EMBL/GenBank/DDBJ databases">
        <title>Bird 10,000 Genomes (B10K) Project - Family phase.</title>
        <authorList>
            <person name="Zhang G."/>
        </authorList>
    </citation>
    <scope>NUCLEOTIDE SEQUENCE [LARGE SCALE GENOMIC DNA]</scope>
    <source>
        <strain evidence="1">B10K-DU-013-51</strain>
        <tissue evidence="1">Mixed tissue sample</tissue>
    </source>
</reference>
<organism evidence="1 2">
    <name type="scientific">Ceyx cyanopectus</name>
    <name type="common">Indigo-banded kingfisher</name>
    <dbReference type="NCBI Taxonomy" id="390723"/>
    <lineage>
        <taxon>Eukaryota</taxon>
        <taxon>Metazoa</taxon>
        <taxon>Chordata</taxon>
        <taxon>Craniata</taxon>
        <taxon>Vertebrata</taxon>
        <taxon>Euteleostomi</taxon>
        <taxon>Archelosauria</taxon>
        <taxon>Archosauria</taxon>
        <taxon>Dinosauria</taxon>
        <taxon>Saurischia</taxon>
        <taxon>Theropoda</taxon>
        <taxon>Coelurosauria</taxon>
        <taxon>Aves</taxon>
        <taxon>Neognathae</taxon>
        <taxon>Neoaves</taxon>
        <taxon>Telluraves</taxon>
        <taxon>Coraciimorphae</taxon>
        <taxon>Coraciiformes</taxon>
        <taxon>Alcedinidae</taxon>
        <taxon>Ceyx</taxon>
    </lineage>
</organism>
<dbReference type="Gene3D" id="2.40.50.90">
    <property type="match status" value="1"/>
</dbReference>
<dbReference type="InterPro" id="IPR035437">
    <property type="entry name" value="SNase_OB-fold_sf"/>
</dbReference>
<dbReference type="Proteomes" id="UP000586704">
    <property type="component" value="Unassembled WGS sequence"/>
</dbReference>
<dbReference type="InterPro" id="IPR042421">
    <property type="entry name" value="C3orf33-like"/>
</dbReference>
<dbReference type="PANTHER" id="PTHR28434">
    <property type="entry name" value="PROTEIN C3ORF33"/>
    <property type="match status" value="1"/>
</dbReference>
<sequence>RAERPSPAAEALSRLSEWADAHLGLLRSLSTGMAVAGVLVLARSVRLTTQFTSALDIPVEFVKKNVKLRGKFQQVTERGLEVEHIPISIPFTAWIQRKWQSRGVLLVRLAGVELAPSGLAWLQQELKPQQVVWFQLLGREDMVLECLVLVSKGGFLSRCLNEEILRQGLGRAARIEGLHHQAPLYWKLHRRLLRAELEASRKQRGIWREERAPGSMGMLLRRAQFLGMLKQLVSWWRGSVQR</sequence>
<dbReference type="EMBL" id="VYZU01042891">
    <property type="protein sequence ID" value="NXY85920.1"/>
    <property type="molecule type" value="Genomic_DNA"/>
</dbReference>
<gene>
    <name evidence="1" type="ORF">CEYCYA_R05603</name>
</gene>
<name>A0A7L4N792_9AVES</name>
<accession>A0A7L4N792</accession>
<feature type="non-terminal residue" evidence="1">
    <location>
        <position position="1"/>
    </location>
</feature>
<evidence type="ECO:0000313" key="1">
    <source>
        <dbReference type="EMBL" id="NXY85920.1"/>
    </source>
</evidence>
<dbReference type="OrthoDB" id="6220511at2759"/>
<dbReference type="GO" id="GO:0005615">
    <property type="term" value="C:extracellular space"/>
    <property type="evidence" value="ECO:0007669"/>
    <property type="project" value="TreeGrafter"/>
</dbReference>
<evidence type="ECO:0000313" key="2">
    <source>
        <dbReference type="Proteomes" id="UP000586704"/>
    </source>
</evidence>
<protein>
    <submittedName>
        <fullName evidence="1">CC033 protein</fullName>
    </submittedName>
</protein>